<feature type="region of interest" description="Disordered" evidence="1">
    <location>
        <begin position="25"/>
        <end position="99"/>
    </location>
</feature>
<gene>
    <name evidence="2" type="ORF">ALC62_06937</name>
</gene>
<evidence type="ECO:0000313" key="2">
    <source>
        <dbReference type="EMBL" id="KYN02257.1"/>
    </source>
</evidence>
<feature type="compositionally biased region" description="Low complexity" evidence="1">
    <location>
        <begin position="256"/>
        <end position="267"/>
    </location>
</feature>
<feature type="region of interest" description="Disordered" evidence="1">
    <location>
        <begin position="189"/>
        <end position="208"/>
    </location>
</feature>
<dbReference type="STRING" id="456900.A0A151II75"/>
<name>A0A151II75_9HYME</name>
<reference evidence="2 3" key="1">
    <citation type="submission" date="2016-03" db="EMBL/GenBank/DDBJ databases">
        <title>Cyphomyrmex costatus WGS genome.</title>
        <authorList>
            <person name="Nygaard S."/>
            <person name="Hu H."/>
            <person name="Boomsma J."/>
            <person name="Zhang G."/>
        </authorList>
    </citation>
    <scope>NUCLEOTIDE SEQUENCE [LARGE SCALE GENOMIC DNA]</scope>
    <source>
        <strain evidence="2">MS0001</strain>
        <tissue evidence="2">Whole body</tissue>
    </source>
</reference>
<dbReference type="EMBL" id="KQ977510">
    <property type="protein sequence ID" value="KYN02257.1"/>
    <property type="molecule type" value="Genomic_DNA"/>
</dbReference>
<accession>A0A151II75</accession>
<organism evidence="2 3">
    <name type="scientific">Cyphomyrmex costatus</name>
    <dbReference type="NCBI Taxonomy" id="456900"/>
    <lineage>
        <taxon>Eukaryota</taxon>
        <taxon>Metazoa</taxon>
        <taxon>Ecdysozoa</taxon>
        <taxon>Arthropoda</taxon>
        <taxon>Hexapoda</taxon>
        <taxon>Insecta</taxon>
        <taxon>Pterygota</taxon>
        <taxon>Neoptera</taxon>
        <taxon>Endopterygota</taxon>
        <taxon>Hymenoptera</taxon>
        <taxon>Apocrita</taxon>
        <taxon>Aculeata</taxon>
        <taxon>Formicoidea</taxon>
        <taxon>Formicidae</taxon>
        <taxon>Myrmicinae</taxon>
        <taxon>Cyphomyrmex</taxon>
    </lineage>
</organism>
<keyword evidence="3" id="KW-1185">Reference proteome</keyword>
<feature type="region of interest" description="Disordered" evidence="1">
    <location>
        <begin position="213"/>
        <end position="235"/>
    </location>
</feature>
<sequence length="306" mass="35041">MARVANYKTLNKRLTQFKERFPDYKHSTEKKTTKLKDKAAVRTKKAKENNSQKKSSKKQKVVENSIEQLQYNSEDEETCKKELSEVRNNSQKRKNTDEDCISSKKLLKLEKDGTSETTSVTDKRSNVIKSLSVTKEAMVKRFTELLEEQEINQDAQMSAESQDSADTAIEQVKTVDDFFMTVDGENYQGSSASTSYTKCHRHSTQAKPFQLNDQVKKQNASRKNNANLNKRSLDKQSFSIKSKKITPNKINNTINNRANKSNTNKNTIVNKKDDSTDLHPSWMAKRKEQEIMSAGFQGKKIVFTDD</sequence>
<dbReference type="AlphaFoldDB" id="A0A151II75"/>
<dbReference type="Proteomes" id="UP000078542">
    <property type="component" value="Unassembled WGS sequence"/>
</dbReference>
<evidence type="ECO:0000256" key="1">
    <source>
        <dbReference type="SAM" id="MobiDB-lite"/>
    </source>
</evidence>
<feature type="region of interest" description="Disordered" evidence="1">
    <location>
        <begin position="256"/>
        <end position="278"/>
    </location>
</feature>
<evidence type="ECO:0000313" key="3">
    <source>
        <dbReference type="Proteomes" id="UP000078542"/>
    </source>
</evidence>
<feature type="compositionally biased region" description="Basic and acidic residues" evidence="1">
    <location>
        <begin position="25"/>
        <end position="51"/>
    </location>
</feature>
<protein>
    <submittedName>
        <fullName evidence="2">Uncharacterized protein</fullName>
    </submittedName>
</protein>
<proteinExistence type="predicted"/>